<reference evidence="2 3" key="1">
    <citation type="submission" date="2019-02" db="EMBL/GenBank/DDBJ databases">
        <title>Kribbella capetownensis sp. nov. and Kribbella speibonae sp. nov., isolated from soil.</title>
        <authorList>
            <person name="Curtis S.M."/>
            <person name="Norton I."/>
            <person name="Everest G.J."/>
            <person name="Meyers P.R."/>
        </authorList>
    </citation>
    <scope>NUCLEOTIDE SEQUENCE [LARGE SCALE GENOMIC DNA]</scope>
    <source>
        <strain evidence="2 3">DSM 27082</strain>
    </source>
</reference>
<evidence type="ECO:0000313" key="2">
    <source>
        <dbReference type="EMBL" id="TCC36895.1"/>
    </source>
</evidence>
<sequence length="67" mass="7037">MAKYGKKESKPVKRAATAANGGTLKGRDARKAARQGGVDNGVVNDSQGNIVASFKGRTRRPTNEHGV</sequence>
<dbReference type="RefSeq" id="WP_131286243.1">
    <property type="nucleotide sequence ID" value="NZ_SJKA01000003.1"/>
</dbReference>
<gene>
    <name evidence="2" type="ORF">E0H50_09395</name>
</gene>
<organism evidence="2 3">
    <name type="scientific">Kribbella sindirgiensis</name>
    <dbReference type="NCBI Taxonomy" id="1124744"/>
    <lineage>
        <taxon>Bacteria</taxon>
        <taxon>Bacillati</taxon>
        <taxon>Actinomycetota</taxon>
        <taxon>Actinomycetes</taxon>
        <taxon>Propionibacteriales</taxon>
        <taxon>Kribbellaceae</taxon>
        <taxon>Kribbella</taxon>
    </lineage>
</organism>
<evidence type="ECO:0000313" key="3">
    <source>
        <dbReference type="Proteomes" id="UP000292695"/>
    </source>
</evidence>
<comment type="caution">
    <text evidence="2">The sequence shown here is derived from an EMBL/GenBank/DDBJ whole genome shotgun (WGS) entry which is preliminary data.</text>
</comment>
<feature type="region of interest" description="Disordered" evidence="1">
    <location>
        <begin position="1"/>
        <end position="67"/>
    </location>
</feature>
<protein>
    <submittedName>
        <fullName evidence="2">Uncharacterized protein</fullName>
    </submittedName>
</protein>
<name>A0A4R0J6B2_9ACTN</name>
<feature type="compositionally biased region" description="Basic and acidic residues" evidence="1">
    <location>
        <begin position="1"/>
        <end position="11"/>
    </location>
</feature>
<proteinExistence type="predicted"/>
<keyword evidence="3" id="KW-1185">Reference proteome</keyword>
<dbReference type="AlphaFoldDB" id="A0A4R0J6B2"/>
<dbReference type="Proteomes" id="UP000292695">
    <property type="component" value="Unassembled WGS sequence"/>
</dbReference>
<accession>A0A4R0J6B2</accession>
<dbReference type="EMBL" id="SJKA01000003">
    <property type="protein sequence ID" value="TCC36895.1"/>
    <property type="molecule type" value="Genomic_DNA"/>
</dbReference>
<evidence type="ECO:0000256" key="1">
    <source>
        <dbReference type="SAM" id="MobiDB-lite"/>
    </source>
</evidence>